<dbReference type="AlphaFoldDB" id="A0A1Q2CEN7"/>
<dbReference type="RefSeq" id="WP_162274512.1">
    <property type="nucleotide sequence ID" value="NZ_CP019605.1"/>
</dbReference>
<dbReference type="PROSITE" id="PS50056">
    <property type="entry name" value="TYR_PHOSPHATASE_2"/>
    <property type="match status" value="1"/>
</dbReference>
<organism evidence="1 2">
    <name type="scientific">Tessaracoccus flavus</name>
    <dbReference type="NCBI Taxonomy" id="1610493"/>
    <lineage>
        <taxon>Bacteria</taxon>
        <taxon>Bacillati</taxon>
        <taxon>Actinomycetota</taxon>
        <taxon>Actinomycetes</taxon>
        <taxon>Propionibacteriales</taxon>
        <taxon>Propionibacteriaceae</taxon>
        <taxon>Tessaracoccus</taxon>
    </lineage>
</organism>
<dbReference type="GO" id="GO:0004721">
    <property type="term" value="F:phosphoprotein phosphatase activity"/>
    <property type="evidence" value="ECO:0007669"/>
    <property type="project" value="InterPro"/>
</dbReference>
<reference evidence="1 2" key="1">
    <citation type="journal article" date="2016" name="Int. J. Syst. Evol. Microbiol.">
        <title>Tessaracoccus flavus sp. nov., isolated from the drainage system of a lindane-producing factory.</title>
        <authorList>
            <person name="Kumari R."/>
            <person name="Singh P."/>
            <person name="Schumann P."/>
            <person name="Lal R."/>
        </authorList>
    </citation>
    <scope>NUCLEOTIDE SEQUENCE [LARGE SCALE GENOMIC DNA]</scope>
    <source>
        <strain evidence="1 2">RP1T</strain>
    </source>
</reference>
<keyword evidence="2" id="KW-1185">Reference proteome</keyword>
<dbReference type="InterPro" id="IPR029021">
    <property type="entry name" value="Prot-tyrosine_phosphatase-like"/>
</dbReference>
<dbReference type="STRING" id="1610493.RPIT_06865"/>
<dbReference type="InterPro" id="IPR026893">
    <property type="entry name" value="Tyr/Ser_Pase_IphP-type"/>
</dbReference>
<dbReference type="InterPro" id="IPR000387">
    <property type="entry name" value="Tyr_Pase_dom"/>
</dbReference>
<dbReference type="EMBL" id="CP019605">
    <property type="protein sequence ID" value="AQP44568.1"/>
    <property type="molecule type" value="Genomic_DNA"/>
</dbReference>
<dbReference type="Gene3D" id="3.90.190.10">
    <property type="entry name" value="Protein tyrosine phosphatase superfamily"/>
    <property type="match status" value="1"/>
</dbReference>
<dbReference type="Proteomes" id="UP000188324">
    <property type="component" value="Chromosome"/>
</dbReference>
<dbReference type="Pfam" id="PF13350">
    <property type="entry name" value="Y_phosphatase3"/>
    <property type="match status" value="1"/>
</dbReference>
<name>A0A1Q2CEN7_9ACTN</name>
<protein>
    <submittedName>
        <fullName evidence="1">Uncharacterized protein</fullName>
    </submittedName>
</protein>
<dbReference type="InterPro" id="IPR016130">
    <property type="entry name" value="Tyr_Pase_AS"/>
</dbReference>
<sequence length="230" mass="25705">MGINWDGAVNARRVNDTVVRMARREWVSPRGWDAAIADGFTTVVDLRSPYEWQTVRDGDWPMPPDLQRRLRLISAPTEDPEHPRFQELLAPYLDHPAHYPTYLELFGDKVAKALMALAEAPAGVIVHCSAGRDRTGLVVALGQKLAGWPDDEIVAGYIAAAEGINELHRTNPHPRERYLTGVDWRRWIDGRHSALEGFLARLNAPGLLSDAGLSAADLDLIRLRFRMSNA</sequence>
<dbReference type="PROSITE" id="PS00383">
    <property type="entry name" value="TYR_PHOSPHATASE_1"/>
    <property type="match status" value="1"/>
</dbReference>
<accession>A0A1Q2CEN7</accession>
<evidence type="ECO:0000313" key="2">
    <source>
        <dbReference type="Proteomes" id="UP000188324"/>
    </source>
</evidence>
<proteinExistence type="predicted"/>
<evidence type="ECO:0000313" key="1">
    <source>
        <dbReference type="EMBL" id="AQP44568.1"/>
    </source>
</evidence>
<dbReference type="KEGG" id="tfl:RPIT_06865"/>
<gene>
    <name evidence="1" type="ORF">RPIT_06865</name>
</gene>
<dbReference type="SUPFAM" id="SSF52799">
    <property type="entry name" value="(Phosphotyrosine protein) phosphatases II"/>
    <property type="match status" value="1"/>
</dbReference>